<accession>A0ABT4BGP6</accession>
<reference evidence="2" key="1">
    <citation type="submission" date="2022-11" db="EMBL/GenBank/DDBJ databases">
        <authorList>
            <person name="Somphong A."/>
            <person name="Phongsopitanun W."/>
        </authorList>
    </citation>
    <scope>NUCLEOTIDE SEQUENCE</scope>
    <source>
        <strain evidence="2">Pm04-4</strain>
    </source>
</reference>
<dbReference type="InterPro" id="IPR001633">
    <property type="entry name" value="EAL_dom"/>
</dbReference>
<comment type="caution">
    <text evidence="2">The sequence shown here is derived from an EMBL/GenBank/DDBJ whole genome shotgun (WGS) entry which is preliminary data.</text>
</comment>
<dbReference type="SUPFAM" id="SSF141868">
    <property type="entry name" value="EAL domain-like"/>
    <property type="match status" value="1"/>
</dbReference>
<dbReference type="Gene3D" id="3.20.20.450">
    <property type="entry name" value="EAL domain"/>
    <property type="match status" value="1"/>
</dbReference>
<dbReference type="Proteomes" id="UP001151002">
    <property type="component" value="Unassembled WGS sequence"/>
</dbReference>
<evidence type="ECO:0000259" key="1">
    <source>
        <dbReference type="PROSITE" id="PS50883"/>
    </source>
</evidence>
<dbReference type="EMBL" id="JAPNTZ010000031">
    <property type="protein sequence ID" value="MCY1145706.1"/>
    <property type="molecule type" value="Genomic_DNA"/>
</dbReference>
<name>A0ABT4BGP6_9ACTN</name>
<keyword evidence="3" id="KW-1185">Reference proteome</keyword>
<dbReference type="Pfam" id="PF00563">
    <property type="entry name" value="EAL"/>
    <property type="match status" value="1"/>
</dbReference>
<dbReference type="PROSITE" id="PS50883">
    <property type="entry name" value="EAL"/>
    <property type="match status" value="1"/>
</dbReference>
<proteinExistence type="predicted"/>
<sequence>MKASFASFEAARIGASLIAEGIETAAEHTRLTELGVTYGQGYHLARPADLP</sequence>
<gene>
    <name evidence="2" type="ORF">OWR29_47550</name>
</gene>
<dbReference type="InterPro" id="IPR035919">
    <property type="entry name" value="EAL_sf"/>
</dbReference>
<evidence type="ECO:0000313" key="3">
    <source>
        <dbReference type="Proteomes" id="UP001151002"/>
    </source>
</evidence>
<dbReference type="RefSeq" id="WP_267570323.1">
    <property type="nucleotide sequence ID" value="NZ_JAPNTZ010000031.1"/>
</dbReference>
<feature type="domain" description="EAL" evidence="1">
    <location>
        <begin position="1"/>
        <end position="51"/>
    </location>
</feature>
<organism evidence="2 3">
    <name type="scientific">Paractinoplanes pyxinae</name>
    <dbReference type="NCBI Taxonomy" id="2997416"/>
    <lineage>
        <taxon>Bacteria</taxon>
        <taxon>Bacillati</taxon>
        <taxon>Actinomycetota</taxon>
        <taxon>Actinomycetes</taxon>
        <taxon>Micromonosporales</taxon>
        <taxon>Micromonosporaceae</taxon>
        <taxon>Paractinoplanes</taxon>
    </lineage>
</organism>
<evidence type="ECO:0000313" key="2">
    <source>
        <dbReference type="EMBL" id="MCY1145706.1"/>
    </source>
</evidence>
<protein>
    <submittedName>
        <fullName evidence="2">EAL domain-containing protein</fullName>
    </submittedName>
</protein>